<reference evidence="2 5" key="1">
    <citation type="submission" date="2019-10" db="EMBL/GenBank/DDBJ databases">
        <title>Comparative genomics of sulfur disproportionating microorganisms.</title>
        <authorList>
            <person name="Ward L.M."/>
            <person name="Bertran E."/>
            <person name="Johnston D."/>
        </authorList>
    </citation>
    <scope>NUCLEOTIDE SEQUENCE [LARGE SCALE GENOMIC DNA]</scope>
    <source>
        <strain evidence="2 5">DSM 3772</strain>
    </source>
</reference>
<keyword evidence="4" id="KW-1185">Reference proteome</keyword>
<name>A0A650CV12_ACIAM</name>
<gene>
    <name evidence="3" type="ORF">D1866_06470</name>
    <name evidence="2" type="ORF">GFB69_08355</name>
</gene>
<keyword evidence="1" id="KW-0472">Membrane</keyword>
<evidence type="ECO:0000256" key="1">
    <source>
        <dbReference type="SAM" id="Phobius"/>
    </source>
</evidence>
<dbReference type="EMBL" id="CP045482">
    <property type="protein sequence ID" value="QGR21676.1"/>
    <property type="molecule type" value="Genomic_DNA"/>
</dbReference>
<feature type="transmembrane region" description="Helical" evidence="1">
    <location>
        <begin position="33"/>
        <end position="54"/>
    </location>
</feature>
<dbReference type="EMBL" id="WHYS01000002">
    <property type="protein sequence ID" value="MQL55752.1"/>
    <property type="molecule type" value="Genomic_DNA"/>
</dbReference>
<dbReference type="AlphaFoldDB" id="A0A650CV12"/>
<dbReference type="KEGG" id="aamb:D1866_06470"/>
<dbReference type="Proteomes" id="UP000426328">
    <property type="component" value="Chromosome"/>
</dbReference>
<accession>A0A650CV12</accession>
<sequence length="115" mass="12933">MVRVTDIGKAVSYVIGGGVVSVIIEALTHLSPLYIFLTVIAYLLTIIVVTYMLIRFVRETEINQIEASILAEEDTRILKILNKKCSNATGAQKDLCEELRGYLETRRNAFSNLKR</sequence>
<evidence type="ECO:0000313" key="5">
    <source>
        <dbReference type="Proteomes" id="UP000474054"/>
    </source>
</evidence>
<evidence type="ECO:0000313" key="4">
    <source>
        <dbReference type="Proteomes" id="UP000426328"/>
    </source>
</evidence>
<evidence type="ECO:0000313" key="3">
    <source>
        <dbReference type="EMBL" id="QGR21676.1"/>
    </source>
</evidence>
<keyword evidence="1" id="KW-0812">Transmembrane</keyword>
<organism evidence="3 4">
    <name type="scientific">Acidianus ambivalens</name>
    <name type="common">Desulfurolobus ambivalens</name>
    <dbReference type="NCBI Taxonomy" id="2283"/>
    <lineage>
        <taxon>Archaea</taxon>
        <taxon>Thermoproteota</taxon>
        <taxon>Thermoprotei</taxon>
        <taxon>Sulfolobales</taxon>
        <taxon>Sulfolobaceae</taxon>
        <taxon>Acidianus</taxon>
    </lineage>
</organism>
<keyword evidence="1" id="KW-1133">Transmembrane helix</keyword>
<reference evidence="3 4" key="2">
    <citation type="submission" date="2019-10" db="EMBL/GenBank/DDBJ databases">
        <title>Genome Sequences from Six Type Strain Members of the Archaeal Family Sulfolobaceae: Acidianus ambivalens, Acidianus infernus, Metallosphaera prunae, Stygiolobus azoricus, Sulfolobus metallicus, and Sulfurisphaera ohwakuensis.</title>
        <authorList>
            <person name="Counts J.A."/>
            <person name="Kelly R.M."/>
        </authorList>
    </citation>
    <scope>NUCLEOTIDE SEQUENCE [LARGE SCALE GENOMIC DNA]</scope>
    <source>
        <strain evidence="3 4">LEI 10</strain>
    </source>
</reference>
<dbReference type="Proteomes" id="UP000474054">
    <property type="component" value="Unassembled WGS sequence"/>
</dbReference>
<proteinExistence type="predicted"/>
<evidence type="ECO:0000313" key="2">
    <source>
        <dbReference type="EMBL" id="MQL55752.1"/>
    </source>
</evidence>
<feature type="transmembrane region" description="Helical" evidence="1">
    <location>
        <begin position="7"/>
        <end position="27"/>
    </location>
</feature>
<dbReference type="GeneID" id="42779366"/>
<protein>
    <submittedName>
        <fullName evidence="3">Uncharacterized protein</fullName>
    </submittedName>
</protein>
<dbReference type="RefSeq" id="WP_152941862.1">
    <property type="nucleotide sequence ID" value="NZ_CP045482.1"/>
</dbReference>